<dbReference type="STRING" id="880071.Fleli_2390"/>
<sequence>MINQIELTQNQFITINRYKMKLSEIKNQLNQLETIAFQLPNGELVPSHFHVTEVGKVTKNFIDCGGTVRNEEVANFQLWNANDYDHRLHPEKLVKIIELSEKVLEIGDLEIEVEYQGDTIGKFGLDFDGVNFLLTTKQTDCLAKDKCGISEQKPKIRLSTLNTQADCSPDSGCC</sequence>
<evidence type="ECO:0000313" key="2">
    <source>
        <dbReference type="Proteomes" id="UP000006054"/>
    </source>
</evidence>
<dbReference type="KEGG" id="fli:Fleli_2390"/>
<dbReference type="EMBL" id="CP003345">
    <property type="protein sequence ID" value="AFM04759.1"/>
    <property type="molecule type" value="Genomic_DNA"/>
</dbReference>
<dbReference type="InterPro" id="IPR045534">
    <property type="entry name" value="DUF6428"/>
</dbReference>
<dbReference type="PATRIC" id="fig|880071.3.peg.2375"/>
<dbReference type="AlphaFoldDB" id="I4ALC4"/>
<protein>
    <submittedName>
        <fullName evidence="1">Uncharacterized protein</fullName>
    </submittedName>
</protein>
<evidence type="ECO:0000313" key="1">
    <source>
        <dbReference type="EMBL" id="AFM04759.1"/>
    </source>
</evidence>
<keyword evidence="2" id="KW-1185">Reference proteome</keyword>
<dbReference type="Pfam" id="PF20001">
    <property type="entry name" value="DUF6428"/>
    <property type="match status" value="1"/>
</dbReference>
<accession>I4ALC4</accession>
<dbReference type="HOGENOM" id="CLU_1641884_0_0_10"/>
<dbReference type="eggNOG" id="ENOG502ZBU9">
    <property type="taxonomic scope" value="Bacteria"/>
</dbReference>
<proteinExistence type="predicted"/>
<gene>
    <name evidence="1" type="ordered locus">Fleli_2390</name>
</gene>
<name>I4ALC4_BERLS</name>
<dbReference type="Proteomes" id="UP000006054">
    <property type="component" value="Chromosome"/>
</dbReference>
<organism evidence="1 2">
    <name type="scientific">Bernardetia litoralis (strain ATCC 23117 / DSM 6794 / NBRC 15988 / NCIMB 1366 / Fx l1 / Sio-4)</name>
    <name type="common">Flexibacter litoralis</name>
    <dbReference type="NCBI Taxonomy" id="880071"/>
    <lineage>
        <taxon>Bacteria</taxon>
        <taxon>Pseudomonadati</taxon>
        <taxon>Bacteroidota</taxon>
        <taxon>Cytophagia</taxon>
        <taxon>Cytophagales</taxon>
        <taxon>Bernardetiaceae</taxon>
        <taxon>Bernardetia</taxon>
    </lineage>
</organism>
<reference evidence="2" key="1">
    <citation type="submission" date="2012-06" db="EMBL/GenBank/DDBJ databases">
        <title>The complete genome of Flexibacter litoralis DSM 6794.</title>
        <authorList>
            <person name="Lucas S."/>
            <person name="Copeland A."/>
            <person name="Lapidus A."/>
            <person name="Glavina del Rio T."/>
            <person name="Dalin E."/>
            <person name="Tice H."/>
            <person name="Bruce D."/>
            <person name="Goodwin L."/>
            <person name="Pitluck S."/>
            <person name="Peters L."/>
            <person name="Ovchinnikova G."/>
            <person name="Lu M."/>
            <person name="Kyrpides N."/>
            <person name="Mavromatis K."/>
            <person name="Ivanova N."/>
            <person name="Brettin T."/>
            <person name="Detter J.C."/>
            <person name="Han C."/>
            <person name="Larimer F."/>
            <person name="Land M."/>
            <person name="Hauser L."/>
            <person name="Markowitz V."/>
            <person name="Cheng J.-F."/>
            <person name="Hugenholtz P."/>
            <person name="Woyke T."/>
            <person name="Wu D."/>
            <person name="Spring S."/>
            <person name="Lang E."/>
            <person name="Kopitz M."/>
            <person name="Brambilla E."/>
            <person name="Klenk H.-P."/>
            <person name="Eisen J.A."/>
        </authorList>
    </citation>
    <scope>NUCLEOTIDE SEQUENCE [LARGE SCALE GENOMIC DNA]</scope>
    <source>
        <strain evidence="2">ATCC 23117 / DSM 6794 / NBRC 15988 / NCIMB 1366 / Sio-4</strain>
    </source>
</reference>